<proteinExistence type="predicted"/>
<feature type="region of interest" description="Disordered" evidence="1">
    <location>
        <begin position="1"/>
        <end position="21"/>
    </location>
</feature>
<gene>
    <name evidence="2" type="ORF">EII34_15545</name>
</gene>
<evidence type="ECO:0000313" key="2">
    <source>
        <dbReference type="EMBL" id="RRD02871.1"/>
    </source>
</evidence>
<accession>A0A3P1T0A2</accession>
<evidence type="ECO:0000256" key="1">
    <source>
        <dbReference type="SAM" id="MobiDB-lite"/>
    </source>
</evidence>
<protein>
    <submittedName>
        <fullName evidence="2">Uncharacterized protein</fullName>
    </submittedName>
</protein>
<comment type="caution">
    <text evidence="2">The sequence shown here is derived from an EMBL/GenBank/DDBJ whole genome shotgun (WGS) entry which is preliminary data.</text>
</comment>
<dbReference type="EMBL" id="RQZG01000031">
    <property type="protein sequence ID" value="RRD02871.1"/>
    <property type="molecule type" value="Genomic_DNA"/>
</dbReference>
<name>A0A3P1T0A2_9ACTN</name>
<dbReference type="Proteomes" id="UP000280819">
    <property type="component" value="Unassembled WGS sequence"/>
</dbReference>
<dbReference type="RefSeq" id="WP_124846080.1">
    <property type="nucleotide sequence ID" value="NZ_RQZG01000031.1"/>
</dbReference>
<reference evidence="2 3" key="1">
    <citation type="submission" date="2018-11" db="EMBL/GenBank/DDBJ databases">
        <title>Genomes From Bacteria Associated with the Canine Oral Cavity: a Test Case for Automated Genome-Based Taxonomic Assignment.</title>
        <authorList>
            <person name="Coil D.A."/>
            <person name="Jospin G."/>
            <person name="Darling A.E."/>
            <person name="Wallis C."/>
            <person name="Davis I.J."/>
            <person name="Harris S."/>
            <person name="Eisen J.A."/>
            <person name="Holcombe L.J."/>
            <person name="O'Flynn C."/>
        </authorList>
    </citation>
    <scope>NUCLEOTIDE SEQUENCE [LARGE SCALE GENOMIC DNA]</scope>
    <source>
        <strain evidence="2 3">OH887_COT-365</strain>
    </source>
</reference>
<dbReference type="AlphaFoldDB" id="A0A3P1T0A2"/>
<sequence>MVSEVGGDAGGGAVEEADEVDGEVAEAGHDLGAVTGAGLVVVFVEDDISDPGSLLVQFALQLA</sequence>
<evidence type="ECO:0000313" key="3">
    <source>
        <dbReference type="Proteomes" id="UP000280819"/>
    </source>
</evidence>
<organism evidence="2 3">
    <name type="scientific">Arachnia propionica</name>
    <dbReference type="NCBI Taxonomy" id="1750"/>
    <lineage>
        <taxon>Bacteria</taxon>
        <taxon>Bacillati</taxon>
        <taxon>Actinomycetota</taxon>
        <taxon>Actinomycetes</taxon>
        <taxon>Propionibacteriales</taxon>
        <taxon>Propionibacteriaceae</taxon>
        <taxon>Arachnia</taxon>
    </lineage>
</organism>